<dbReference type="NCBIfam" id="NF033562">
    <property type="entry name" value="BH0509_fam"/>
    <property type="match status" value="1"/>
</dbReference>
<sequence>MKRMERENIVNFLTRVRQTSAEKLMNMTDEDLDHMYARTYDRYEMYEELI</sequence>
<keyword evidence="2" id="KW-1185">Reference proteome</keyword>
<comment type="caution">
    <text evidence="1">The sequence shown here is derived from an EMBL/GenBank/DDBJ whole genome shotgun (WGS) entry which is preliminary data.</text>
</comment>
<dbReference type="InterPro" id="IPR049615">
    <property type="entry name" value="BH0509-like"/>
</dbReference>
<dbReference type="Proteomes" id="UP000240509">
    <property type="component" value="Unassembled WGS sequence"/>
</dbReference>
<dbReference type="AlphaFoldDB" id="A0A2T4UA44"/>
<organism evidence="1 2">
    <name type="scientific">Alkalicoccus saliphilus</name>
    <dbReference type="NCBI Taxonomy" id="200989"/>
    <lineage>
        <taxon>Bacteria</taxon>
        <taxon>Bacillati</taxon>
        <taxon>Bacillota</taxon>
        <taxon>Bacilli</taxon>
        <taxon>Bacillales</taxon>
        <taxon>Bacillaceae</taxon>
        <taxon>Alkalicoccus</taxon>
    </lineage>
</organism>
<proteinExistence type="predicted"/>
<dbReference type="EMBL" id="PZJJ01000002">
    <property type="protein sequence ID" value="PTL40260.1"/>
    <property type="molecule type" value="Genomic_DNA"/>
</dbReference>
<accession>A0A2T4UA44</accession>
<reference evidence="1 2" key="1">
    <citation type="submission" date="2018-03" db="EMBL/GenBank/DDBJ databases">
        <title>Alkalicoccus saliphilus sp. nov., isolated from a mineral pool.</title>
        <authorList>
            <person name="Zhao B."/>
        </authorList>
    </citation>
    <scope>NUCLEOTIDE SEQUENCE [LARGE SCALE GENOMIC DNA]</scope>
    <source>
        <strain evidence="1 2">6AG</strain>
    </source>
</reference>
<protein>
    <submittedName>
        <fullName evidence="1">BH0509 family protein</fullName>
    </submittedName>
</protein>
<evidence type="ECO:0000313" key="2">
    <source>
        <dbReference type="Proteomes" id="UP000240509"/>
    </source>
</evidence>
<dbReference type="RefSeq" id="WP_107583438.1">
    <property type="nucleotide sequence ID" value="NZ_PZJJ01000002.1"/>
</dbReference>
<evidence type="ECO:0000313" key="1">
    <source>
        <dbReference type="EMBL" id="PTL40260.1"/>
    </source>
</evidence>
<gene>
    <name evidence="1" type="ORF">C6Y45_02450</name>
</gene>
<dbReference type="OrthoDB" id="2973220at2"/>
<name>A0A2T4UA44_9BACI</name>